<dbReference type="Pfam" id="PF20150">
    <property type="entry name" value="2EXR"/>
    <property type="match status" value="1"/>
</dbReference>
<gene>
    <name evidence="3" type="ORF">L207DRAFT_586164</name>
</gene>
<dbReference type="PANTHER" id="PTHR35910">
    <property type="entry name" value="2EXR DOMAIN-CONTAINING PROTEIN"/>
    <property type="match status" value="1"/>
</dbReference>
<proteinExistence type="predicted"/>
<evidence type="ECO:0000313" key="4">
    <source>
        <dbReference type="Proteomes" id="UP000235786"/>
    </source>
</evidence>
<dbReference type="InterPro" id="IPR045518">
    <property type="entry name" value="2EXR"/>
</dbReference>
<sequence length="309" mass="35964">MENNNQSIFSARDTSSKTSKSEMNGNASKPESSTKLLTEFAAQQTLPAEFRYLSAELRLQIWEDRVAALKPQIISLEISPASVPTVYPEAAFKILGSGTLQVTSEPKFSVRNAVDCHLAHICFEARQVYLKTYKPLFGEEFSPTYANLEKDIIHFGSAHEICKLQAIARSVDPRKFRKIILEYDLEYSLPASSWSYGHQMVDHIVKVCLLFPRLKKLIIVPHPKSTMKKDCLDFFKRHKAQANRRRKQVIRLIKRDRKSAPITYGSWYNTWEEEECFLNVLLEAEFERKVRRFRQHWRAPTILFRQNFM</sequence>
<feature type="region of interest" description="Disordered" evidence="1">
    <location>
        <begin position="1"/>
        <end position="33"/>
    </location>
</feature>
<protein>
    <recommendedName>
        <fullName evidence="2">2EXR domain-containing protein</fullName>
    </recommendedName>
</protein>
<keyword evidence="4" id="KW-1185">Reference proteome</keyword>
<reference evidence="3 4" key="1">
    <citation type="submission" date="2016-04" db="EMBL/GenBank/DDBJ databases">
        <title>A degradative enzymes factory behind the ericoid mycorrhizal symbiosis.</title>
        <authorList>
            <consortium name="DOE Joint Genome Institute"/>
            <person name="Martino E."/>
            <person name="Morin E."/>
            <person name="Grelet G."/>
            <person name="Kuo A."/>
            <person name="Kohler A."/>
            <person name="Daghino S."/>
            <person name="Barry K."/>
            <person name="Choi C."/>
            <person name="Cichocki N."/>
            <person name="Clum A."/>
            <person name="Copeland A."/>
            <person name="Hainaut M."/>
            <person name="Haridas S."/>
            <person name="Labutti K."/>
            <person name="Lindquist E."/>
            <person name="Lipzen A."/>
            <person name="Khouja H.-R."/>
            <person name="Murat C."/>
            <person name="Ohm R."/>
            <person name="Olson A."/>
            <person name="Spatafora J."/>
            <person name="Veneault-Fourrey C."/>
            <person name="Henrissat B."/>
            <person name="Grigoriev I."/>
            <person name="Martin F."/>
            <person name="Perotto S."/>
        </authorList>
    </citation>
    <scope>NUCLEOTIDE SEQUENCE [LARGE SCALE GENOMIC DNA]</scope>
    <source>
        <strain evidence="3 4">F</strain>
    </source>
</reference>
<accession>A0A2J6RD65</accession>
<dbReference type="PANTHER" id="PTHR35910:SF6">
    <property type="entry name" value="2EXR DOMAIN-CONTAINING PROTEIN"/>
    <property type="match status" value="1"/>
</dbReference>
<evidence type="ECO:0000313" key="3">
    <source>
        <dbReference type="EMBL" id="PMD36458.1"/>
    </source>
</evidence>
<dbReference type="OrthoDB" id="10641891at2759"/>
<organism evidence="3 4">
    <name type="scientific">Hyaloscypha variabilis (strain UAMH 11265 / GT02V1 / F)</name>
    <name type="common">Meliniomyces variabilis</name>
    <dbReference type="NCBI Taxonomy" id="1149755"/>
    <lineage>
        <taxon>Eukaryota</taxon>
        <taxon>Fungi</taxon>
        <taxon>Dikarya</taxon>
        <taxon>Ascomycota</taxon>
        <taxon>Pezizomycotina</taxon>
        <taxon>Leotiomycetes</taxon>
        <taxon>Helotiales</taxon>
        <taxon>Hyaloscyphaceae</taxon>
        <taxon>Hyaloscypha</taxon>
        <taxon>Hyaloscypha variabilis</taxon>
    </lineage>
</organism>
<dbReference type="Proteomes" id="UP000235786">
    <property type="component" value="Unassembled WGS sequence"/>
</dbReference>
<evidence type="ECO:0000259" key="2">
    <source>
        <dbReference type="Pfam" id="PF20150"/>
    </source>
</evidence>
<evidence type="ECO:0000256" key="1">
    <source>
        <dbReference type="SAM" id="MobiDB-lite"/>
    </source>
</evidence>
<name>A0A2J6RD65_HYAVF</name>
<dbReference type="AlphaFoldDB" id="A0A2J6RD65"/>
<feature type="domain" description="2EXR" evidence="2">
    <location>
        <begin position="50"/>
        <end position="153"/>
    </location>
</feature>
<dbReference type="EMBL" id="KZ613950">
    <property type="protein sequence ID" value="PMD36458.1"/>
    <property type="molecule type" value="Genomic_DNA"/>
</dbReference>